<dbReference type="SUPFAM" id="SSF51735">
    <property type="entry name" value="NAD(P)-binding Rossmann-fold domains"/>
    <property type="match status" value="1"/>
</dbReference>
<dbReference type="GO" id="GO:0016639">
    <property type="term" value="F:oxidoreductase activity, acting on the CH-NH2 group of donors, NAD or NADP as acceptor"/>
    <property type="evidence" value="ECO:0007669"/>
    <property type="project" value="InterPro"/>
</dbReference>
<dbReference type="PANTHER" id="PTHR42722:SF1">
    <property type="entry name" value="VALINE DEHYDROGENASE"/>
    <property type="match status" value="1"/>
</dbReference>
<feature type="domain" description="Glutamate/phenylalanine/leucine/valine/L-tryptophan dehydrogenase C-terminal" evidence="7">
    <location>
        <begin position="142"/>
        <end position="345"/>
    </location>
</feature>
<proteinExistence type="inferred from homology"/>
<evidence type="ECO:0000259" key="7">
    <source>
        <dbReference type="SMART" id="SM00839"/>
    </source>
</evidence>
<keyword evidence="9" id="KW-1185">Reference proteome</keyword>
<reference evidence="8 9" key="1">
    <citation type="journal article" date="2014" name="Int. J. Syst. Evol. Microbiol.">
        <title>Complete genome sequence of Corynebacterium casei LMG S-19264T (=DSM 44701T), isolated from a smear-ripened cheese.</title>
        <authorList>
            <consortium name="US DOE Joint Genome Institute (JGI-PGF)"/>
            <person name="Walter F."/>
            <person name="Albersmeier A."/>
            <person name="Kalinowski J."/>
            <person name="Ruckert C."/>
        </authorList>
    </citation>
    <scope>NUCLEOTIDE SEQUENCE [LARGE SCALE GENOMIC DNA]</scope>
    <source>
        <strain evidence="8 9">KCTC 23968</strain>
    </source>
</reference>
<dbReference type="AlphaFoldDB" id="A0A918NBH2"/>
<evidence type="ECO:0000256" key="3">
    <source>
        <dbReference type="ARBA" id="ARBA00023027"/>
    </source>
</evidence>
<evidence type="ECO:0000256" key="1">
    <source>
        <dbReference type="ARBA" id="ARBA00006382"/>
    </source>
</evidence>
<dbReference type="InterPro" id="IPR006096">
    <property type="entry name" value="Glu/Leu/Phe/Val/Trp_DH_C"/>
</dbReference>
<evidence type="ECO:0000256" key="2">
    <source>
        <dbReference type="ARBA" id="ARBA00023002"/>
    </source>
</evidence>
<comment type="caution">
    <text evidence="8">The sequence shown here is derived from an EMBL/GenBank/DDBJ whole genome shotgun (WGS) entry which is preliminary data.</text>
</comment>
<accession>A0A918NBH2</accession>
<dbReference type="Proteomes" id="UP000600865">
    <property type="component" value="Unassembled WGS sequence"/>
</dbReference>
<comment type="similarity">
    <text evidence="1 6">Belongs to the Glu/Leu/Phe/Val dehydrogenases family.</text>
</comment>
<dbReference type="Gene3D" id="3.40.50.720">
    <property type="entry name" value="NAD(P)-binding Rossmann-like Domain"/>
    <property type="match status" value="1"/>
</dbReference>
<dbReference type="RefSeq" id="WP_189581510.1">
    <property type="nucleotide sequence ID" value="NZ_BMYV01000001.1"/>
</dbReference>
<keyword evidence="5" id="KW-0547">Nucleotide-binding</keyword>
<dbReference type="InterPro" id="IPR046346">
    <property type="entry name" value="Aminoacid_DH-like_N_sf"/>
</dbReference>
<dbReference type="CDD" id="cd01075">
    <property type="entry name" value="NAD_bind_Leu_Phe_Val_DH"/>
    <property type="match status" value="1"/>
</dbReference>
<evidence type="ECO:0000313" key="9">
    <source>
        <dbReference type="Proteomes" id="UP000600865"/>
    </source>
</evidence>
<dbReference type="InterPro" id="IPR036291">
    <property type="entry name" value="NAD(P)-bd_dom_sf"/>
</dbReference>
<dbReference type="SUPFAM" id="SSF53223">
    <property type="entry name" value="Aminoacid dehydrogenase-like, N-terminal domain"/>
    <property type="match status" value="1"/>
</dbReference>
<keyword evidence="2 6" id="KW-0560">Oxidoreductase</keyword>
<dbReference type="EMBL" id="BMYV01000001">
    <property type="protein sequence ID" value="GGX60326.1"/>
    <property type="molecule type" value="Genomic_DNA"/>
</dbReference>
<dbReference type="PIRSF" id="PIRSF000188">
    <property type="entry name" value="Phe_leu_dh"/>
    <property type="match status" value="1"/>
</dbReference>
<protein>
    <submittedName>
        <fullName evidence="8">Amino acid dehydrogenase</fullName>
    </submittedName>
</protein>
<dbReference type="Pfam" id="PF02812">
    <property type="entry name" value="ELFV_dehydrog_N"/>
    <property type="match status" value="1"/>
</dbReference>
<evidence type="ECO:0000313" key="8">
    <source>
        <dbReference type="EMBL" id="GGX60326.1"/>
    </source>
</evidence>
<dbReference type="InterPro" id="IPR006097">
    <property type="entry name" value="Glu/Leu/Phe/Val/Trp_DH_dimer"/>
</dbReference>
<evidence type="ECO:0000256" key="4">
    <source>
        <dbReference type="PIRSR" id="PIRSR000188-1"/>
    </source>
</evidence>
<keyword evidence="3 5" id="KW-0520">NAD</keyword>
<dbReference type="InterPro" id="IPR016211">
    <property type="entry name" value="Glu/Phe/Leu/Val/Trp_DH_bac/arc"/>
</dbReference>
<name>A0A918NBH2_9PROT</name>
<dbReference type="GO" id="GO:0006520">
    <property type="term" value="P:amino acid metabolic process"/>
    <property type="evidence" value="ECO:0007669"/>
    <property type="project" value="InterPro"/>
</dbReference>
<gene>
    <name evidence="8" type="ORF">GCM10011309_07710</name>
</gene>
<dbReference type="GO" id="GO:0000166">
    <property type="term" value="F:nucleotide binding"/>
    <property type="evidence" value="ECO:0007669"/>
    <property type="project" value="UniProtKB-KW"/>
</dbReference>
<evidence type="ECO:0000256" key="6">
    <source>
        <dbReference type="RuleBase" id="RU004417"/>
    </source>
</evidence>
<dbReference type="PANTHER" id="PTHR42722">
    <property type="entry name" value="LEUCINE DEHYDROGENASE"/>
    <property type="match status" value="1"/>
</dbReference>
<organism evidence="8 9">
    <name type="scientific">Litorimonas cladophorae</name>
    <dbReference type="NCBI Taxonomy" id="1220491"/>
    <lineage>
        <taxon>Bacteria</taxon>
        <taxon>Pseudomonadati</taxon>
        <taxon>Pseudomonadota</taxon>
        <taxon>Alphaproteobacteria</taxon>
        <taxon>Maricaulales</taxon>
        <taxon>Robiginitomaculaceae</taxon>
    </lineage>
</organism>
<dbReference type="Gene3D" id="3.40.50.10860">
    <property type="entry name" value="Leucine Dehydrogenase, chain A, domain 1"/>
    <property type="match status" value="1"/>
</dbReference>
<dbReference type="PRINTS" id="PR00082">
    <property type="entry name" value="GLFDHDRGNASE"/>
</dbReference>
<evidence type="ECO:0000256" key="5">
    <source>
        <dbReference type="PIRSR" id="PIRSR000188-2"/>
    </source>
</evidence>
<feature type="binding site" evidence="5">
    <location>
        <begin position="178"/>
        <end position="183"/>
    </location>
    <ligand>
        <name>NAD(+)</name>
        <dbReference type="ChEBI" id="CHEBI:57540"/>
    </ligand>
</feature>
<sequence length="346" mass="36416">MFDHPDFDDHEGVHVFSDPATGLRAIIAVHNTNRGPAAGGTRFWSYEDPKDAVTDALRLSKAMSFKNAMAGLDLGGGKAVILRPEGDFDREALFRAYGRAVEAVGGRYITAEDVGVSPTDMRVIKTQTNHVAGLDEGPAASGDPSPVTAEGVFRGIKVAVRHAMGLESLKGLRVAVQGLGHVGYGLCQHLHQAGAHLIVTDINPDVLKQAQNDFGAVVVKPDQIHAVTADIFAPCALGGAVSNSTLPAIRASIIAGAANNQLATSDMAEACRQRGVLYAPDYVINAGGIINVAAEVSGNYDKVWVQEKLEGLENTLKTIFERAAEQGVATTVIADAMARERLGVSS</sequence>
<dbReference type="SMART" id="SM00839">
    <property type="entry name" value="ELFV_dehydrog"/>
    <property type="match status" value="1"/>
</dbReference>
<feature type="active site" description="Proton donor/acceptor" evidence="4">
    <location>
        <position position="78"/>
    </location>
</feature>
<dbReference type="Pfam" id="PF00208">
    <property type="entry name" value="ELFV_dehydrog"/>
    <property type="match status" value="1"/>
</dbReference>
<dbReference type="InterPro" id="IPR006095">
    <property type="entry name" value="Glu/Leu/Phe/Val/Trp_DH"/>
</dbReference>